<dbReference type="PANTHER" id="PTHR12565">
    <property type="entry name" value="STEROL REGULATORY ELEMENT-BINDING PROTEIN"/>
    <property type="match status" value="1"/>
</dbReference>
<dbReference type="SUPFAM" id="SSF47459">
    <property type="entry name" value="HLH, helix-loop-helix DNA-binding domain"/>
    <property type="match status" value="1"/>
</dbReference>
<feature type="compositionally biased region" description="Polar residues" evidence="5">
    <location>
        <begin position="122"/>
        <end position="133"/>
    </location>
</feature>
<feature type="compositionally biased region" description="Basic and acidic residues" evidence="5">
    <location>
        <begin position="52"/>
        <end position="67"/>
    </location>
</feature>
<evidence type="ECO:0000256" key="4">
    <source>
        <dbReference type="ARBA" id="ARBA00023242"/>
    </source>
</evidence>
<dbReference type="InterPro" id="IPR024097">
    <property type="entry name" value="bHLH_ZIP_TF"/>
</dbReference>
<name>A0A6A4LHA7_9ERIC</name>
<sequence>MDPNEGAFQTARYNYAEIWPFPVNGGEAGGGLDLRRLQFGQSLGLFAEDVNVNREVENDPTVPDHGRARNGGSKKRRDPNPEEESAKAVSTGGNAMDDCDGKRTKMGGSSDENLDSKAEAEANSSNPTEQNTKPPEPPKQDFIHVRARRGQATDSHSLAERVIGKALVLDEIINYIQSLQRQVEFLSMKLEAVNSRMEPGPERFPTKDFGQQTFDTAGAAFGSQATREYERSSSPEWLHMQIGGSFERTT</sequence>
<dbReference type="InterPro" id="IPR036638">
    <property type="entry name" value="HLH_DNA-bd_sf"/>
</dbReference>
<dbReference type="GO" id="GO:0046983">
    <property type="term" value="F:protein dimerization activity"/>
    <property type="evidence" value="ECO:0007669"/>
    <property type="project" value="InterPro"/>
</dbReference>
<evidence type="ECO:0000256" key="1">
    <source>
        <dbReference type="ARBA" id="ARBA00004123"/>
    </source>
</evidence>
<evidence type="ECO:0000256" key="3">
    <source>
        <dbReference type="ARBA" id="ARBA00023163"/>
    </source>
</evidence>
<reference evidence="6 7" key="1">
    <citation type="journal article" date="2019" name="Genome Biol. Evol.">
        <title>The Rhododendron genome and chromosomal organization provide insight into shared whole-genome duplications across the heath family (Ericaceae).</title>
        <authorList>
            <person name="Soza V.L."/>
            <person name="Lindsley D."/>
            <person name="Waalkes A."/>
            <person name="Ramage E."/>
            <person name="Patwardhan R.P."/>
            <person name="Burton J.N."/>
            <person name="Adey A."/>
            <person name="Kumar A."/>
            <person name="Qiu R."/>
            <person name="Shendure J."/>
            <person name="Hall B."/>
        </authorList>
    </citation>
    <scope>NUCLEOTIDE SEQUENCE [LARGE SCALE GENOMIC DNA]</scope>
    <source>
        <strain evidence="6">RSF 1966-606</strain>
    </source>
</reference>
<evidence type="ECO:0000256" key="2">
    <source>
        <dbReference type="ARBA" id="ARBA00023015"/>
    </source>
</evidence>
<evidence type="ECO:0008006" key="8">
    <source>
        <dbReference type="Google" id="ProtNLM"/>
    </source>
</evidence>
<dbReference type="AlphaFoldDB" id="A0A6A4LHA7"/>
<keyword evidence="7" id="KW-1185">Reference proteome</keyword>
<evidence type="ECO:0000313" key="6">
    <source>
        <dbReference type="EMBL" id="KAE9454037.1"/>
    </source>
</evidence>
<protein>
    <recommendedName>
        <fullName evidence="8">BHLH domain-containing protein</fullName>
    </recommendedName>
</protein>
<dbReference type="PANTHER" id="PTHR12565:SF321">
    <property type="entry name" value="TRANSCRIPTION FACTOR BHLH089"/>
    <property type="match status" value="1"/>
</dbReference>
<evidence type="ECO:0000313" key="7">
    <source>
        <dbReference type="Proteomes" id="UP000428333"/>
    </source>
</evidence>
<dbReference type="OrthoDB" id="678327at2759"/>
<comment type="subcellular location">
    <subcellularLocation>
        <location evidence="1">Nucleus</location>
    </subcellularLocation>
</comment>
<keyword evidence="2" id="KW-0805">Transcription regulation</keyword>
<evidence type="ECO:0000256" key="5">
    <source>
        <dbReference type="SAM" id="MobiDB-lite"/>
    </source>
</evidence>
<dbReference type="EMBL" id="QEFC01002153">
    <property type="protein sequence ID" value="KAE9454037.1"/>
    <property type="molecule type" value="Genomic_DNA"/>
</dbReference>
<keyword evidence="3" id="KW-0804">Transcription</keyword>
<dbReference type="Proteomes" id="UP000428333">
    <property type="component" value="Linkage Group LG08"/>
</dbReference>
<keyword evidence="4" id="KW-0539">Nucleus</keyword>
<dbReference type="GO" id="GO:0003700">
    <property type="term" value="F:DNA-binding transcription factor activity"/>
    <property type="evidence" value="ECO:0007669"/>
    <property type="project" value="TreeGrafter"/>
</dbReference>
<feature type="region of interest" description="Disordered" evidence="5">
    <location>
        <begin position="52"/>
        <end position="140"/>
    </location>
</feature>
<proteinExistence type="predicted"/>
<dbReference type="GO" id="GO:0005634">
    <property type="term" value="C:nucleus"/>
    <property type="evidence" value="ECO:0007669"/>
    <property type="project" value="UniProtKB-SubCell"/>
</dbReference>
<gene>
    <name evidence="6" type="ORF">C3L33_14063</name>
</gene>
<accession>A0A6A4LHA7</accession>
<comment type="caution">
    <text evidence="6">The sequence shown here is derived from an EMBL/GenBank/DDBJ whole genome shotgun (WGS) entry which is preliminary data.</text>
</comment>
<feature type="non-terminal residue" evidence="6">
    <location>
        <position position="1"/>
    </location>
</feature>
<organism evidence="6 7">
    <name type="scientific">Rhododendron williamsianum</name>
    <dbReference type="NCBI Taxonomy" id="262921"/>
    <lineage>
        <taxon>Eukaryota</taxon>
        <taxon>Viridiplantae</taxon>
        <taxon>Streptophyta</taxon>
        <taxon>Embryophyta</taxon>
        <taxon>Tracheophyta</taxon>
        <taxon>Spermatophyta</taxon>
        <taxon>Magnoliopsida</taxon>
        <taxon>eudicotyledons</taxon>
        <taxon>Gunneridae</taxon>
        <taxon>Pentapetalae</taxon>
        <taxon>asterids</taxon>
        <taxon>Ericales</taxon>
        <taxon>Ericaceae</taxon>
        <taxon>Ericoideae</taxon>
        <taxon>Rhodoreae</taxon>
        <taxon>Rhododendron</taxon>
    </lineage>
</organism>